<feature type="non-terminal residue" evidence="1">
    <location>
        <position position="1"/>
    </location>
</feature>
<protein>
    <submittedName>
        <fullName evidence="1">Uncharacterized mitochondrial protein AtMg00810-like</fullName>
    </submittedName>
</protein>
<gene>
    <name evidence="1" type="ORF">Tci_555556</name>
</gene>
<name>A0A699ITC8_TANCI</name>
<proteinExistence type="predicted"/>
<evidence type="ECO:0000313" key="1">
    <source>
        <dbReference type="EMBL" id="GEZ83583.1"/>
    </source>
</evidence>
<sequence length="177" mass="20162">YLKGKPHLGLWYPRDSPFNLVAYSDSNYAGASLDRKSTTGGCQFLGQSLYRCVNISTDEAQQHISNESPLLGVNTPRCDEDSLELMELMVFMDTITIKKVNDVVQLRALIDGKKVVVSEDVIRRDLYIDDADGVKWLPNEEIFTELARMGYEKPPSKLTFYKAFFSAQWKFLIHTLV</sequence>
<accession>A0A699ITC8</accession>
<comment type="caution">
    <text evidence="1">The sequence shown here is derived from an EMBL/GenBank/DDBJ whole genome shotgun (WGS) entry which is preliminary data.</text>
</comment>
<dbReference type="PANTHER" id="PTHR11439">
    <property type="entry name" value="GAG-POL-RELATED RETROTRANSPOSON"/>
    <property type="match status" value="1"/>
</dbReference>
<reference evidence="1" key="1">
    <citation type="journal article" date="2019" name="Sci. Rep.">
        <title>Draft genome of Tanacetum cinerariifolium, the natural source of mosquito coil.</title>
        <authorList>
            <person name="Yamashiro T."/>
            <person name="Shiraishi A."/>
            <person name="Satake H."/>
            <person name="Nakayama K."/>
        </authorList>
    </citation>
    <scope>NUCLEOTIDE SEQUENCE</scope>
</reference>
<organism evidence="1">
    <name type="scientific">Tanacetum cinerariifolium</name>
    <name type="common">Dalmatian daisy</name>
    <name type="synonym">Chrysanthemum cinerariifolium</name>
    <dbReference type="NCBI Taxonomy" id="118510"/>
    <lineage>
        <taxon>Eukaryota</taxon>
        <taxon>Viridiplantae</taxon>
        <taxon>Streptophyta</taxon>
        <taxon>Embryophyta</taxon>
        <taxon>Tracheophyta</taxon>
        <taxon>Spermatophyta</taxon>
        <taxon>Magnoliopsida</taxon>
        <taxon>eudicotyledons</taxon>
        <taxon>Gunneridae</taxon>
        <taxon>Pentapetalae</taxon>
        <taxon>asterids</taxon>
        <taxon>campanulids</taxon>
        <taxon>Asterales</taxon>
        <taxon>Asteraceae</taxon>
        <taxon>Asteroideae</taxon>
        <taxon>Anthemideae</taxon>
        <taxon>Anthemidinae</taxon>
        <taxon>Tanacetum</taxon>
    </lineage>
</organism>
<dbReference type="PANTHER" id="PTHR11439:SF495">
    <property type="entry name" value="REVERSE TRANSCRIPTASE, RNA-DEPENDENT DNA POLYMERASE-RELATED"/>
    <property type="match status" value="1"/>
</dbReference>
<dbReference type="AlphaFoldDB" id="A0A699ITC8"/>
<dbReference type="EMBL" id="BKCJ010330122">
    <property type="protein sequence ID" value="GEZ83583.1"/>
    <property type="molecule type" value="Genomic_DNA"/>
</dbReference>